<dbReference type="EMBL" id="VULT01000009">
    <property type="protein sequence ID" value="MSS17496.1"/>
    <property type="molecule type" value="Genomic_DNA"/>
</dbReference>
<keyword evidence="3" id="KW-1185">Reference proteome</keyword>
<keyword evidence="1" id="KW-0812">Transmembrane</keyword>
<name>A0A6L5XE51_9BACT</name>
<keyword evidence="1" id="KW-1133">Transmembrane helix</keyword>
<gene>
    <name evidence="2" type="ORF">FYJ29_06975</name>
</gene>
<evidence type="ECO:0000313" key="2">
    <source>
        <dbReference type="EMBL" id="MSS17496.1"/>
    </source>
</evidence>
<accession>A0A6L5XE51</accession>
<dbReference type="AlphaFoldDB" id="A0A6L5XE51"/>
<keyword evidence="1" id="KW-0472">Membrane</keyword>
<feature type="transmembrane region" description="Helical" evidence="1">
    <location>
        <begin position="47"/>
        <end position="63"/>
    </location>
</feature>
<dbReference type="PANTHER" id="PTHR28008">
    <property type="entry name" value="DOMAIN PROTEIN, PUTATIVE (AFU_ORTHOLOGUE AFUA_3G10980)-RELATED"/>
    <property type="match status" value="1"/>
</dbReference>
<protein>
    <recommendedName>
        <fullName evidence="4">VanZ-like domain-containing protein</fullName>
    </recommendedName>
</protein>
<dbReference type="Proteomes" id="UP000483362">
    <property type="component" value="Unassembled WGS sequence"/>
</dbReference>
<organism evidence="2 3">
    <name type="scientific">Sodaliphilus pleomorphus</name>
    <dbReference type="NCBI Taxonomy" id="2606626"/>
    <lineage>
        <taxon>Bacteria</taxon>
        <taxon>Pseudomonadati</taxon>
        <taxon>Bacteroidota</taxon>
        <taxon>Bacteroidia</taxon>
        <taxon>Bacteroidales</taxon>
        <taxon>Muribaculaceae</taxon>
        <taxon>Sodaliphilus</taxon>
    </lineage>
</organism>
<sequence>MKRLLLALPTGLMSVTVTALIVYLSLASDPFDVRELPVFPGFDKLCHVVMYFACAGAYILDYAKHKLPHHTRLSVELALSATAALVGLLMEVAQLTLTSDRSYDILDWAADLAGVAVAFLLLHFVLLHFFRKSFYHASVHRRHHRRS</sequence>
<feature type="transmembrane region" description="Helical" evidence="1">
    <location>
        <begin position="75"/>
        <end position="96"/>
    </location>
</feature>
<dbReference type="RefSeq" id="WP_154328663.1">
    <property type="nucleotide sequence ID" value="NZ_CP045696.1"/>
</dbReference>
<comment type="caution">
    <text evidence="2">The sequence shown here is derived from an EMBL/GenBank/DDBJ whole genome shotgun (WGS) entry which is preliminary data.</text>
</comment>
<evidence type="ECO:0008006" key="4">
    <source>
        <dbReference type="Google" id="ProtNLM"/>
    </source>
</evidence>
<evidence type="ECO:0000256" key="1">
    <source>
        <dbReference type="SAM" id="Phobius"/>
    </source>
</evidence>
<dbReference type="PANTHER" id="PTHR28008:SF1">
    <property type="entry name" value="DOMAIN PROTEIN, PUTATIVE (AFU_ORTHOLOGUE AFUA_3G10980)-RELATED"/>
    <property type="match status" value="1"/>
</dbReference>
<proteinExistence type="predicted"/>
<evidence type="ECO:0000313" key="3">
    <source>
        <dbReference type="Proteomes" id="UP000483362"/>
    </source>
</evidence>
<feature type="transmembrane region" description="Helical" evidence="1">
    <location>
        <begin position="108"/>
        <end position="130"/>
    </location>
</feature>
<reference evidence="2 3" key="1">
    <citation type="submission" date="2019-08" db="EMBL/GenBank/DDBJ databases">
        <title>In-depth cultivation of the pig gut microbiome towards novel bacterial diversity and tailored functional studies.</title>
        <authorList>
            <person name="Wylensek D."/>
            <person name="Hitch T.C.A."/>
            <person name="Clavel T."/>
        </authorList>
    </citation>
    <scope>NUCLEOTIDE SEQUENCE [LARGE SCALE GENOMIC DNA]</scope>
    <source>
        <strain evidence="2 3">Oil-RF-744-WCA-WT-10</strain>
    </source>
</reference>